<feature type="compositionally biased region" description="Polar residues" evidence="1">
    <location>
        <begin position="160"/>
        <end position="175"/>
    </location>
</feature>
<name>A0A2K0T685_9HYPO</name>
<dbReference type="AlphaFoldDB" id="A0A2K0T685"/>
<organism evidence="2 3">
    <name type="scientific">Trichoderma gamsii</name>
    <dbReference type="NCBI Taxonomy" id="398673"/>
    <lineage>
        <taxon>Eukaryota</taxon>
        <taxon>Fungi</taxon>
        <taxon>Dikarya</taxon>
        <taxon>Ascomycota</taxon>
        <taxon>Pezizomycotina</taxon>
        <taxon>Sordariomycetes</taxon>
        <taxon>Hypocreomycetidae</taxon>
        <taxon>Hypocreales</taxon>
        <taxon>Hypocreaceae</taxon>
        <taxon>Trichoderma</taxon>
    </lineage>
</organism>
<sequence length="321" mass="33190">MSPVGSARPYQASPATAVSSGAAPISTTPQQMTTSLPPPILGTASHQYHPAIKAQYRNMAQQPSKPKPAPAPKSYKVGLPAAISLSLKSTKSAMQVPPKQSPVPLPAGFLAAMASSPGTPMQSSPKPSPAQPSSPKAGSPNAKSAMASSSSTSLRGSATPVGSASKTPQQPQRISVTPVPLPKFSMLPQESKAATTLPPAKPESSNPPQAKGPNGPEDGVPGAATPKAEATPKEAAVPSIETPFNTNNVIPDMKQSAALLTPSSTINQQTMADRPPQPHTAQTTMHHQPEGFPDVPGCESMEFVERMMENLRRASQRRSAS</sequence>
<comment type="caution">
    <text evidence="2">The sequence shown here is derived from an EMBL/GenBank/DDBJ whole genome shotgun (WGS) entry which is preliminary data.</text>
</comment>
<protein>
    <submittedName>
        <fullName evidence="2">Uncharacterized protein</fullName>
    </submittedName>
</protein>
<evidence type="ECO:0000313" key="3">
    <source>
        <dbReference type="Proteomes" id="UP000236546"/>
    </source>
</evidence>
<evidence type="ECO:0000256" key="1">
    <source>
        <dbReference type="SAM" id="MobiDB-lite"/>
    </source>
</evidence>
<gene>
    <name evidence="2" type="ORF">TGAMA5MH_06909</name>
</gene>
<proteinExistence type="predicted"/>
<reference evidence="2 3" key="1">
    <citation type="submission" date="2017-02" db="EMBL/GenBank/DDBJ databases">
        <title>Genomes of Trichoderma spp. with biocontrol activity.</title>
        <authorList>
            <person name="Gardiner D."/>
            <person name="Kazan K."/>
            <person name="Vos C."/>
            <person name="Harvey P."/>
        </authorList>
    </citation>
    <scope>NUCLEOTIDE SEQUENCE [LARGE SCALE GENOMIC DNA]</scope>
    <source>
        <strain evidence="2 3">A5MH</strain>
    </source>
</reference>
<dbReference type="OrthoDB" id="5154303at2759"/>
<feature type="compositionally biased region" description="Polar residues" evidence="1">
    <location>
        <begin position="13"/>
        <end position="35"/>
    </location>
</feature>
<feature type="region of interest" description="Disordered" evidence="1">
    <location>
        <begin position="1"/>
        <end position="75"/>
    </location>
</feature>
<feature type="compositionally biased region" description="Low complexity" evidence="1">
    <location>
        <begin position="133"/>
        <end position="158"/>
    </location>
</feature>
<feature type="region of interest" description="Disordered" evidence="1">
    <location>
        <begin position="268"/>
        <end position="298"/>
    </location>
</feature>
<feature type="region of interest" description="Disordered" evidence="1">
    <location>
        <begin position="90"/>
        <end position="249"/>
    </location>
</feature>
<evidence type="ECO:0000313" key="2">
    <source>
        <dbReference type="EMBL" id="PNP41041.1"/>
    </source>
</evidence>
<accession>A0A2K0T685</accession>
<dbReference type="EMBL" id="MTYH01000059">
    <property type="protein sequence ID" value="PNP41041.1"/>
    <property type="molecule type" value="Genomic_DNA"/>
</dbReference>
<dbReference type="Proteomes" id="UP000236546">
    <property type="component" value="Unassembled WGS sequence"/>
</dbReference>